<evidence type="ECO:0000259" key="4">
    <source>
        <dbReference type="Pfam" id="PF24677"/>
    </source>
</evidence>
<feature type="transmembrane region" description="Helical" evidence="2">
    <location>
        <begin position="276"/>
        <end position="295"/>
    </location>
</feature>
<feature type="transmembrane region" description="Helical" evidence="2">
    <location>
        <begin position="442"/>
        <end position="462"/>
    </location>
</feature>
<evidence type="ECO:0000256" key="2">
    <source>
        <dbReference type="SAM" id="Phobius"/>
    </source>
</evidence>
<feature type="transmembrane region" description="Helical" evidence="2">
    <location>
        <begin position="21"/>
        <end position="47"/>
    </location>
</feature>
<evidence type="ECO:0000256" key="1">
    <source>
        <dbReference type="SAM" id="MobiDB-lite"/>
    </source>
</evidence>
<feature type="region of interest" description="Disordered" evidence="1">
    <location>
        <begin position="678"/>
        <end position="705"/>
    </location>
</feature>
<dbReference type="EMBL" id="JARQBN010000004">
    <property type="protein sequence ID" value="MDT2827551.1"/>
    <property type="molecule type" value="Genomic_DNA"/>
</dbReference>
<keyword evidence="6" id="KW-1185">Reference proteome</keyword>
<name>A0ABU3FNR2_9ENTE</name>
<gene>
    <name evidence="5" type="ORF">P7H59_03675</name>
</gene>
<dbReference type="Pfam" id="PF24672">
    <property type="entry name" value="DUF7654"/>
    <property type="match status" value="1"/>
</dbReference>
<dbReference type="RefSeq" id="WP_311818654.1">
    <property type="nucleotide sequence ID" value="NZ_JARQBN010000004.1"/>
</dbReference>
<keyword evidence="2" id="KW-0812">Transmembrane</keyword>
<feature type="transmembrane region" description="Helical" evidence="2">
    <location>
        <begin position="349"/>
        <end position="366"/>
    </location>
</feature>
<feature type="domain" description="DUF7654" evidence="3">
    <location>
        <begin position="524"/>
        <end position="665"/>
    </location>
</feature>
<organism evidence="5 6">
    <name type="scientific">Enterococcus viikkiensis</name>
    <dbReference type="NCBI Taxonomy" id="930854"/>
    <lineage>
        <taxon>Bacteria</taxon>
        <taxon>Bacillati</taxon>
        <taxon>Bacillota</taxon>
        <taxon>Bacilli</taxon>
        <taxon>Lactobacillales</taxon>
        <taxon>Enterococcaceae</taxon>
        <taxon>Enterococcus</taxon>
    </lineage>
</organism>
<dbReference type="Proteomes" id="UP001265301">
    <property type="component" value="Unassembled WGS sequence"/>
</dbReference>
<keyword evidence="2" id="KW-0472">Membrane</keyword>
<evidence type="ECO:0000313" key="5">
    <source>
        <dbReference type="EMBL" id="MDT2827551.1"/>
    </source>
</evidence>
<feature type="transmembrane region" description="Helical" evidence="2">
    <location>
        <begin position="468"/>
        <end position="490"/>
    </location>
</feature>
<feature type="transmembrane region" description="Helical" evidence="2">
    <location>
        <begin position="497"/>
        <end position="514"/>
    </location>
</feature>
<evidence type="ECO:0008006" key="7">
    <source>
        <dbReference type="Google" id="ProtNLM"/>
    </source>
</evidence>
<feature type="transmembrane region" description="Helical" evidence="2">
    <location>
        <begin position="248"/>
        <end position="264"/>
    </location>
</feature>
<evidence type="ECO:0000313" key="6">
    <source>
        <dbReference type="Proteomes" id="UP001265301"/>
    </source>
</evidence>
<comment type="caution">
    <text evidence="5">The sequence shown here is derived from an EMBL/GenBank/DDBJ whole genome shotgun (WGS) entry which is preliminary data.</text>
</comment>
<dbReference type="InterPro" id="IPR056071">
    <property type="entry name" value="DUF7654"/>
</dbReference>
<reference evidence="5 6" key="1">
    <citation type="submission" date="2023-03" db="EMBL/GenBank/DDBJ databases">
        <authorList>
            <person name="Shen W."/>
            <person name="Cai J."/>
        </authorList>
    </citation>
    <scope>NUCLEOTIDE SEQUENCE [LARGE SCALE GENOMIC DNA]</scope>
    <source>
        <strain evidence="5 6">B101</strain>
    </source>
</reference>
<evidence type="ECO:0000259" key="3">
    <source>
        <dbReference type="Pfam" id="PF24672"/>
    </source>
</evidence>
<feature type="transmembrane region" description="Helical" evidence="2">
    <location>
        <begin position="417"/>
        <end position="437"/>
    </location>
</feature>
<feature type="transmembrane region" description="Helical" evidence="2">
    <location>
        <begin position="378"/>
        <end position="397"/>
    </location>
</feature>
<feature type="transmembrane region" description="Helical" evidence="2">
    <location>
        <begin position="173"/>
        <end position="193"/>
    </location>
</feature>
<keyword evidence="2" id="KW-1133">Transmembrane helix</keyword>
<sequence>MESRAQKRTADDYQKNEKKNPLLYILDVIIKLRFVLAVIALFLIIFFRLNGSSITNWNGQLHDQDHGKKNTVLLGKSRIIRSDEWMVQTPFYGSQTEKGFPVHNDSFSPNGQNMIIAYNAPVKDLTIIGKPFNWGFLFLNRDQGFSWYWGFKLISMILLAFELIMILTKKNKYLAFVGAIAISFSSGVQWWFMQHLGDLVFYSLGLMVFFYQYFKHQDSVLLKLLNAFSCAILGIGFILVLYPAHQVTFGYLLLFFWLATLIHFKGRSRMNRSDILIIGSAVVLVIVCLGHFYLISKDDLATTLGTLYPGKRVSTGGHFEFEQLFYYFTNWKLPFKDSDSLLNMNELSSFYNIFPLVLVLSPFPLGKQSNKREWLKENAIGVSLMLFCLMMLAWLFIGLPVPLAKISLLSYVPNYRAVQVFSYAAMLLSFWFIGLVWRSRNLIPIVIKITVPALLSIFYYIIIRNTELVKYLSNTEIFLSVAGLLLLMLLALFRQKLLFSLGLLVLIGYTGFTVNPINQGTSALYGKALATEIRKIEKKDPNQLWVSEDSLYNFTPALGVKSFNTVMFTPDIKTWKEIFPDGKEEEIYNRYAHVKAKVTGEPTSLKLVTADSFVASLNPKMLEKLGVKYIISRRDLSVYNIDNISFTIVSDRSPDNYSIFQVHYNYYVDPKSIPPIDNSQTYTQEGFDSNQNYIPNYDGYNQPTY</sequence>
<proteinExistence type="predicted"/>
<dbReference type="InterPro" id="IPR056074">
    <property type="entry name" value="DUF7657"/>
</dbReference>
<feature type="transmembrane region" description="Helical" evidence="2">
    <location>
        <begin position="221"/>
        <end position="242"/>
    </location>
</feature>
<accession>A0ABU3FNR2</accession>
<feature type="transmembrane region" description="Helical" evidence="2">
    <location>
        <begin position="199"/>
        <end position="214"/>
    </location>
</feature>
<protein>
    <recommendedName>
        <fullName evidence="7">Glycosyltransferase RgtA/B/C/D-like domain-containing protein</fullName>
    </recommendedName>
</protein>
<feature type="transmembrane region" description="Helical" evidence="2">
    <location>
        <begin position="147"/>
        <end position="166"/>
    </location>
</feature>
<feature type="domain" description="DUF7657" evidence="4">
    <location>
        <begin position="31"/>
        <end position="433"/>
    </location>
</feature>
<dbReference type="Pfam" id="PF24677">
    <property type="entry name" value="DUF7657"/>
    <property type="match status" value="1"/>
</dbReference>